<evidence type="ECO:0000256" key="7">
    <source>
        <dbReference type="RuleBase" id="RU003879"/>
    </source>
</evidence>
<dbReference type="GO" id="GO:0022857">
    <property type="term" value="F:transmembrane transporter activity"/>
    <property type="evidence" value="ECO:0007669"/>
    <property type="project" value="InterPro"/>
</dbReference>
<dbReference type="EMBL" id="JACVXD010000001">
    <property type="protein sequence ID" value="MBD0822693.1"/>
    <property type="molecule type" value="Genomic_DNA"/>
</dbReference>
<accession>A0A8J6Q0S1</accession>
<keyword evidence="9" id="KW-1185">Reference proteome</keyword>
<dbReference type="Proteomes" id="UP000621516">
    <property type="component" value="Unassembled WGS sequence"/>
</dbReference>
<proteinExistence type="inferred from homology"/>
<keyword evidence="4 7" id="KW-0812">Transmembrane</keyword>
<dbReference type="AlphaFoldDB" id="A0A8J6Q0S1"/>
<dbReference type="InterPro" id="IPR003400">
    <property type="entry name" value="ExbD"/>
</dbReference>
<organism evidence="8 9">
    <name type="scientific">Aestuariibaculum marinum</name>
    <dbReference type="NCBI Taxonomy" id="2683592"/>
    <lineage>
        <taxon>Bacteria</taxon>
        <taxon>Pseudomonadati</taxon>
        <taxon>Bacteroidota</taxon>
        <taxon>Flavobacteriia</taxon>
        <taxon>Flavobacteriales</taxon>
        <taxon>Flavobacteriaceae</taxon>
    </lineage>
</organism>
<dbReference type="RefSeq" id="WP_188222007.1">
    <property type="nucleotide sequence ID" value="NZ_JACVXD010000001.1"/>
</dbReference>
<dbReference type="PANTHER" id="PTHR30558:SF3">
    <property type="entry name" value="BIOPOLYMER TRANSPORT PROTEIN EXBD-RELATED"/>
    <property type="match status" value="1"/>
</dbReference>
<evidence type="ECO:0000256" key="4">
    <source>
        <dbReference type="ARBA" id="ARBA00022692"/>
    </source>
</evidence>
<sequence>MRLSKQHPEVNAGSMADIAFLLLIFFLVTATISSDEGINRKLPAECPPGTDCETMIPERNLFRISINNKDEIMVENEIIDLDELKALTKLFINNNGDGSCAYCTGIKNPEGSDNPSKAVISLLTHPQATYNRFIQVQDRLTAAYYELRNDYCLNVLNKPATELTSEELKQVKEAYPFIISEAETK</sequence>
<comment type="subcellular location">
    <subcellularLocation>
        <location evidence="1">Cell membrane</location>
        <topology evidence="1">Single-pass membrane protein</topology>
    </subcellularLocation>
    <subcellularLocation>
        <location evidence="7">Cell membrane</location>
        <topology evidence="7">Single-pass type II membrane protein</topology>
    </subcellularLocation>
</comment>
<comment type="similarity">
    <text evidence="2 7">Belongs to the ExbD/TolR family.</text>
</comment>
<name>A0A8J6Q0S1_9FLAO</name>
<dbReference type="GO" id="GO:0015031">
    <property type="term" value="P:protein transport"/>
    <property type="evidence" value="ECO:0007669"/>
    <property type="project" value="UniProtKB-KW"/>
</dbReference>
<dbReference type="GO" id="GO:0005886">
    <property type="term" value="C:plasma membrane"/>
    <property type="evidence" value="ECO:0007669"/>
    <property type="project" value="UniProtKB-SubCell"/>
</dbReference>
<keyword evidence="5" id="KW-1133">Transmembrane helix</keyword>
<keyword evidence="3" id="KW-1003">Cell membrane</keyword>
<evidence type="ECO:0000313" key="9">
    <source>
        <dbReference type="Proteomes" id="UP000621516"/>
    </source>
</evidence>
<evidence type="ECO:0000256" key="5">
    <source>
        <dbReference type="ARBA" id="ARBA00022989"/>
    </source>
</evidence>
<evidence type="ECO:0000256" key="2">
    <source>
        <dbReference type="ARBA" id="ARBA00005811"/>
    </source>
</evidence>
<keyword evidence="7" id="KW-0653">Protein transport</keyword>
<reference evidence="8 9" key="1">
    <citation type="journal article" date="2018" name="J. Microbiol.">
        <title>Aestuariibaculum marinum sp. nov., a marine bacterium isolated from seawater in South Korea.</title>
        <authorList>
            <person name="Choi J."/>
            <person name="Lee D."/>
            <person name="Jang J.H."/>
            <person name="Cha S."/>
            <person name="Seo T."/>
        </authorList>
    </citation>
    <scope>NUCLEOTIDE SEQUENCE [LARGE SCALE GENOMIC DNA]</scope>
    <source>
        <strain evidence="8 9">IP7</strain>
    </source>
</reference>
<evidence type="ECO:0000313" key="8">
    <source>
        <dbReference type="EMBL" id="MBD0822693.1"/>
    </source>
</evidence>
<keyword evidence="6" id="KW-0472">Membrane</keyword>
<protein>
    <submittedName>
        <fullName evidence="8">Biopolymer transporter ExbD</fullName>
    </submittedName>
</protein>
<evidence type="ECO:0000256" key="6">
    <source>
        <dbReference type="ARBA" id="ARBA00023136"/>
    </source>
</evidence>
<dbReference type="PANTHER" id="PTHR30558">
    <property type="entry name" value="EXBD MEMBRANE COMPONENT OF PMF-DRIVEN MACROMOLECULE IMPORT SYSTEM"/>
    <property type="match status" value="1"/>
</dbReference>
<keyword evidence="7" id="KW-0813">Transport</keyword>
<evidence type="ECO:0000256" key="1">
    <source>
        <dbReference type="ARBA" id="ARBA00004162"/>
    </source>
</evidence>
<comment type="caution">
    <text evidence="8">The sequence shown here is derived from an EMBL/GenBank/DDBJ whole genome shotgun (WGS) entry which is preliminary data.</text>
</comment>
<evidence type="ECO:0000256" key="3">
    <source>
        <dbReference type="ARBA" id="ARBA00022475"/>
    </source>
</evidence>
<dbReference type="Pfam" id="PF02472">
    <property type="entry name" value="ExbD"/>
    <property type="match status" value="1"/>
</dbReference>
<gene>
    <name evidence="8" type="ORF">ICJ85_01550</name>
</gene>